<evidence type="ECO:0000256" key="5">
    <source>
        <dbReference type="SAM" id="Coils"/>
    </source>
</evidence>
<evidence type="ECO:0000256" key="1">
    <source>
        <dbReference type="ARBA" id="ARBA00004123"/>
    </source>
</evidence>
<dbReference type="InterPro" id="IPR054502">
    <property type="entry name" value="bHLH-TF_ACT-like_plant"/>
</dbReference>
<evidence type="ECO:0000256" key="6">
    <source>
        <dbReference type="SAM" id="MobiDB-lite"/>
    </source>
</evidence>
<evidence type="ECO:0000259" key="7">
    <source>
        <dbReference type="PROSITE" id="PS50888"/>
    </source>
</evidence>
<dbReference type="SUPFAM" id="SSF47459">
    <property type="entry name" value="HLH, helix-loop-helix DNA-binding domain"/>
    <property type="match status" value="1"/>
</dbReference>
<dbReference type="SMART" id="SM00353">
    <property type="entry name" value="HLH"/>
    <property type="match status" value="1"/>
</dbReference>
<dbReference type="GO" id="GO:0005634">
    <property type="term" value="C:nucleus"/>
    <property type="evidence" value="ECO:0007669"/>
    <property type="project" value="UniProtKB-SubCell"/>
</dbReference>
<gene>
    <name evidence="8" type="ORF">KIW84_025077</name>
</gene>
<evidence type="ECO:0000313" key="9">
    <source>
        <dbReference type="Proteomes" id="UP001058974"/>
    </source>
</evidence>
<evidence type="ECO:0000313" key="8">
    <source>
        <dbReference type="EMBL" id="KAI5439536.1"/>
    </source>
</evidence>
<keyword evidence="2" id="KW-0805">Transcription regulation</keyword>
<dbReference type="AlphaFoldDB" id="A0A9D5BDA5"/>
<feature type="compositionally biased region" description="Low complexity" evidence="6">
    <location>
        <begin position="84"/>
        <end position="96"/>
    </location>
</feature>
<dbReference type="OrthoDB" id="690068at2759"/>
<dbReference type="GO" id="GO:0080090">
    <property type="term" value="P:regulation of primary metabolic process"/>
    <property type="evidence" value="ECO:0007669"/>
    <property type="project" value="UniProtKB-ARBA"/>
</dbReference>
<evidence type="ECO:0000256" key="3">
    <source>
        <dbReference type="ARBA" id="ARBA00023163"/>
    </source>
</evidence>
<dbReference type="InterPro" id="IPR011598">
    <property type="entry name" value="bHLH_dom"/>
</dbReference>
<dbReference type="Pfam" id="PF00010">
    <property type="entry name" value="HLH"/>
    <property type="match status" value="1"/>
</dbReference>
<evidence type="ECO:0000256" key="4">
    <source>
        <dbReference type="ARBA" id="ARBA00023242"/>
    </source>
</evidence>
<dbReference type="EMBL" id="JAMSHJ010000002">
    <property type="protein sequence ID" value="KAI5439536.1"/>
    <property type="molecule type" value="Genomic_DNA"/>
</dbReference>
<keyword evidence="5" id="KW-0175">Coiled coil</keyword>
<protein>
    <recommendedName>
        <fullName evidence="7">BHLH domain-containing protein</fullName>
    </recommendedName>
</protein>
<proteinExistence type="predicted"/>
<name>A0A9D5BDA5_PEA</name>
<evidence type="ECO:0000256" key="2">
    <source>
        <dbReference type="ARBA" id="ARBA00023015"/>
    </source>
</evidence>
<keyword evidence="9" id="KW-1185">Reference proteome</keyword>
<feature type="coiled-coil region" evidence="5">
    <location>
        <begin position="166"/>
        <end position="193"/>
    </location>
</feature>
<sequence length="313" mass="35390">MENLNTSSSTSWLSDLMLDEMEMEGCDLFRQNLFDDEDLFSDDIASVLQHQQQQQPLSCESYVSYPLERSNKKLKTKNTLQDISNSHVSSHSSTTNSQILSFENTTTTHFHAFDCTLNTKHNNNNNNNNKGHIIAERKRREKLNKNLIALAALIPGLKKMDKASVLGDAIKYMKELQERLKVLEEQNKNSTVESVLTENEPQLIYESVATDKKPRVIHDSWSDDGSESLSHVDARVLDKDVLMRILCQKQKGVLIKLLDEIQKLHLLVVNSSVLSFGGSTINITIVAKMETGYNLTRNDLVKNLRVAALKSLS</sequence>
<organism evidence="8 9">
    <name type="scientific">Pisum sativum</name>
    <name type="common">Garden pea</name>
    <name type="synonym">Lathyrus oleraceus</name>
    <dbReference type="NCBI Taxonomy" id="3888"/>
    <lineage>
        <taxon>Eukaryota</taxon>
        <taxon>Viridiplantae</taxon>
        <taxon>Streptophyta</taxon>
        <taxon>Embryophyta</taxon>
        <taxon>Tracheophyta</taxon>
        <taxon>Spermatophyta</taxon>
        <taxon>Magnoliopsida</taxon>
        <taxon>eudicotyledons</taxon>
        <taxon>Gunneridae</taxon>
        <taxon>Pentapetalae</taxon>
        <taxon>rosids</taxon>
        <taxon>fabids</taxon>
        <taxon>Fabales</taxon>
        <taxon>Fabaceae</taxon>
        <taxon>Papilionoideae</taxon>
        <taxon>50 kb inversion clade</taxon>
        <taxon>NPAAA clade</taxon>
        <taxon>Hologalegina</taxon>
        <taxon>IRL clade</taxon>
        <taxon>Fabeae</taxon>
        <taxon>Lathyrus</taxon>
    </lineage>
</organism>
<keyword evidence="3" id="KW-0804">Transcription</keyword>
<comment type="caution">
    <text evidence="8">The sequence shown here is derived from an EMBL/GenBank/DDBJ whole genome shotgun (WGS) entry which is preliminary data.</text>
</comment>
<dbReference type="Gene3D" id="4.10.280.10">
    <property type="entry name" value="Helix-loop-helix DNA-binding domain"/>
    <property type="match status" value="1"/>
</dbReference>
<dbReference type="InterPro" id="IPR052610">
    <property type="entry name" value="bHLH_transcription_regulator"/>
</dbReference>
<reference evidence="8 9" key="1">
    <citation type="journal article" date="2022" name="Nat. Genet.">
        <title>Improved pea reference genome and pan-genome highlight genomic features and evolutionary characteristics.</title>
        <authorList>
            <person name="Yang T."/>
            <person name="Liu R."/>
            <person name="Luo Y."/>
            <person name="Hu S."/>
            <person name="Wang D."/>
            <person name="Wang C."/>
            <person name="Pandey M.K."/>
            <person name="Ge S."/>
            <person name="Xu Q."/>
            <person name="Li N."/>
            <person name="Li G."/>
            <person name="Huang Y."/>
            <person name="Saxena R.K."/>
            <person name="Ji Y."/>
            <person name="Li M."/>
            <person name="Yan X."/>
            <person name="He Y."/>
            <person name="Liu Y."/>
            <person name="Wang X."/>
            <person name="Xiang C."/>
            <person name="Varshney R.K."/>
            <person name="Ding H."/>
            <person name="Gao S."/>
            <person name="Zong X."/>
        </authorList>
    </citation>
    <scope>NUCLEOTIDE SEQUENCE [LARGE SCALE GENOMIC DNA]</scope>
    <source>
        <strain evidence="8 9">cv. Zhongwan 6</strain>
    </source>
</reference>
<accession>A0A9D5BDA5</accession>
<dbReference type="Proteomes" id="UP001058974">
    <property type="component" value="Chromosome 2"/>
</dbReference>
<dbReference type="PANTHER" id="PTHR45959:SF51">
    <property type="entry name" value="BASIC HELIX LOOP HELIX (BHLH) DNA-BINDING FAMILY PROTEIN"/>
    <property type="match status" value="1"/>
</dbReference>
<dbReference type="PROSITE" id="PS50888">
    <property type="entry name" value="BHLH"/>
    <property type="match status" value="1"/>
</dbReference>
<keyword evidence="4" id="KW-0539">Nucleus</keyword>
<feature type="region of interest" description="Disordered" evidence="6">
    <location>
        <begin position="74"/>
        <end position="96"/>
    </location>
</feature>
<dbReference type="GO" id="GO:0046983">
    <property type="term" value="F:protein dimerization activity"/>
    <property type="evidence" value="ECO:0007669"/>
    <property type="project" value="InterPro"/>
</dbReference>
<dbReference type="PANTHER" id="PTHR45959">
    <property type="entry name" value="BHLH TRANSCRIPTION FACTOR"/>
    <property type="match status" value="1"/>
</dbReference>
<dbReference type="Gramene" id="Psat02G0507700-T1">
    <property type="protein sequence ID" value="KAI5439536.1"/>
    <property type="gene ID" value="KIW84_025077"/>
</dbReference>
<comment type="subcellular location">
    <subcellularLocation>
        <location evidence="1">Nucleus</location>
    </subcellularLocation>
</comment>
<feature type="domain" description="BHLH" evidence="7">
    <location>
        <begin position="127"/>
        <end position="176"/>
    </location>
</feature>
<dbReference type="InterPro" id="IPR036638">
    <property type="entry name" value="HLH_DNA-bd_sf"/>
</dbReference>
<dbReference type="Pfam" id="PF22754">
    <property type="entry name" value="bHLH-TF_ACT-like_plant"/>
    <property type="match status" value="1"/>
</dbReference>